<comment type="caution">
    <text evidence="2">The sequence shown here is derived from an EMBL/GenBank/DDBJ whole genome shotgun (WGS) entry which is preliminary data.</text>
</comment>
<dbReference type="RefSeq" id="WP_345668697.1">
    <property type="nucleotide sequence ID" value="NZ_BAABKC010000044.1"/>
</dbReference>
<feature type="compositionally biased region" description="Basic and acidic residues" evidence="1">
    <location>
        <begin position="57"/>
        <end position="66"/>
    </location>
</feature>
<feature type="region of interest" description="Disordered" evidence="1">
    <location>
        <begin position="41"/>
        <end position="100"/>
    </location>
</feature>
<proteinExistence type="predicted"/>
<protein>
    <submittedName>
        <fullName evidence="2">Uncharacterized protein</fullName>
    </submittedName>
</protein>
<feature type="compositionally biased region" description="Basic and acidic residues" evidence="1">
    <location>
        <begin position="79"/>
        <end position="94"/>
    </location>
</feature>
<evidence type="ECO:0000256" key="1">
    <source>
        <dbReference type="SAM" id="MobiDB-lite"/>
    </source>
</evidence>
<evidence type="ECO:0000313" key="2">
    <source>
        <dbReference type="EMBL" id="GAA5056436.1"/>
    </source>
</evidence>
<organism evidence="2 3">
    <name type="scientific">Streptomyces similanensis</name>
    <dbReference type="NCBI Taxonomy" id="1274988"/>
    <lineage>
        <taxon>Bacteria</taxon>
        <taxon>Bacillati</taxon>
        <taxon>Actinomycetota</taxon>
        <taxon>Actinomycetes</taxon>
        <taxon>Kitasatosporales</taxon>
        <taxon>Streptomycetaceae</taxon>
        <taxon>Streptomyces</taxon>
    </lineage>
</organism>
<sequence length="100" mass="10570">MAVITAPVKGFTGPGVGGLVFQDGRAETDHPAVIAYARRHGYGVEDEPPHAPPSGDGRPDAAERPARSASKAEWVAYADRQDPGDHEAMTKEQLIDTYGG</sequence>
<name>A0ABP9KHI1_9ACTN</name>
<dbReference type="EMBL" id="BAABKC010000044">
    <property type="protein sequence ID" value="GAA5056436.1"/>
    <property type="molecule type" value="Genomic_DNA"/>
</dbReference>
<keyword evidence="3" id="KW-1185">Reference proteome</keyword>
<reference evidence="3" key="1">
    <citation type="journal article" date="2019" name="Int. J. Syst. Evol. Microbiol.">
        <title>The Global Catalogue of Microorganisms (GCM) 10K type strain sequencing project: providing services to taxonomists for standard genome sequencing and annotation.</title>
        <authorList>
            <consortium name="The Broad Institute Genomics Platform"/>
            <consortium name="The Broad Institute Genome Sequencing Center for Infectious Disease"/>
            <person name="Wu L."/>
            <person name="Ma J."/>
        </authorList>
    </citation>
    <scope>NUCLEOTIDE SEQUENCE [LARGE SCALE GENOMIC DNA]</scope>
    <source>
        <strain evidence="3">JCM 18410</strain>
    </source>
</reference>
<gene>
    <name evidence="2" type="ORF">GCM10023336_29220</name>
</gene>
<accession>A0ABP9KHI1</accession>
<dbReference type="Proteomes" id="UP001500124">
    <property type="component" value="Unassembled WGS sequence"/>
</dbReference>
<evidence type="ECO:0000313" key="3">
    <source>
        <dbReference type="Proteomes" id="UP001500124"/>
    </source>
</evidence>